<reference evidence="4" key="1">
    <citation type="submission" date="2010-05" db="EMBL/GenBank/DDBJ databases">
        <title>The genome sequence of Magnaporthe poae strain ATCC 64411.</title>
        <authorList>
            <person name="Ma L.-J."/>
            <person name="Dead R."/>
            <person name="Young S."/>
            <person name="Zeng Q."/>
            <person name="Koehrsen M."/>
            <person name="Alvarado L."/>
            <person name="Berlin A."/>
            <person name="Chapman S.B."/>
            <person name="Chen Z."/>
            <person name="Freedman E."/>
            <person name="Gellesch M."/>
            <person name="Goldberg J."/>
            <person name="Griggs A."/>
            <person name="Gujja S."/>
            <person name="Heilman E.R."/>
            <person name="Heiman D."/>
            <person name="Hepburn T."/>
            <person name="Howarth C."/>
            <person name="Jen D."/>
            <person name="Larson L."/>
            <person name="Mehta T."/>
            <person name="Neiman D."/>
            <person name="Pearson M."/>
            <person name="Roberts A."/>
            <person name="Saif S."/>
            <person name="Shea T."/>
            <person name="Shenoy N."/>
            <person name="Sisk P."/>
            <person name="Stolte C."/>
            <person name="Sykes S."/>
            <person name="Walk T."/>
            <person name="White J."/>
            <person name="Yandava C."/>
            <person name="Haas B."/>
            <person name="Nusbaum C."/>
            <person name="Birren B."/>
        </authorList>
    </citation>
    <scope>NUCLEOTIDE SEQUENCE [LARGE SCALE GENOMIC DNA]</scope>
    <source>
        <strain evidence="4">ATCC 64411 / 73-15</strain>
    </source>
</reference>
<dbReference type="Proteomes" id="UP000011715">
    <property type="component" value="Unassembled WGS sequence"/>
</dbReference>
<reference evidence="2" key="3">
    <citation type="submission" date="2011-03" db="EMBL/GenBank/DDBJ databases">
        <title>Annotation of Magnaporthe poae ATCC 64411.</title>
        <authorList>
            <person name="Ma L.-J."/>
            <person name="Dead R."/>
            <person name="Young S.K."/>
            <person name="Zeng Q."/>
            <person name="Gargeya S."/>
            <person name="Fitzgerald M."/>
            <person name="Haas B."/>
            <person name="Abouelleil A."/>
            <person name="Alvarado L."/>
            <person name="Arachchi H.M."/>
            <person name="Berlin A."/>
            <person name="Brown A."/>
            <person name="Chapman S.B."/>
            <person name="Chen Z."/>
            <person name="Dunbar C."/>
            <person name="Freedman E."/>
            <person name="Gearin G."/>
            <person name="Gellesch M."/>
            <person name="Goldberg J."/>
            <person name="Griggs A."/>
            <person name="Gujja S."/>
            <person name="Heiman D."/>
            <person name="Howarth C."/>
            <person name="Larson L."/>
            <person name="Lui A."/>
            <person name="MacDonald P.J.P."/>
            <person name="Mehta T."/>
            <person name="Montmayeur A."/>
            <person name="Murphy C."/>
            <person name="Neiman D."/>
            <person name="Pearson M."/>
            <person name="Priest M."/>
            <person name="Roberts A."/>
            <person name="Saif S."/>
            <person name="Shea T."/>
            <person name="Shenoy N."/>
            <person name="Sisk P."/>
            <person name="Stolte C."/>
            <person name="Sykes S."/>
            <person name="Yandava C."/>
            <person name="Wortman J."/>
            <person name="Nusbaum C."/>
            <person name="Birren B."/>
        </authorList>
    </citation>
    <scope>NUCLEOTIDE SEQUENCE</scope>
    <source>
        <strain evidence="2">ATCC 64411</strain>
    </source>
</reference>
<organism evidence="3 4">
    <name type="scientific">Magnaporthiopsis poae (strain ATCC 64411 / 73-15)</name>
    <name type="common">Kentucky bluegrass fungus</name>
    <name type="synonym">Magnaporthe poae</name>
    <dbReference type="NCBI Taxonomy" id="644358"/>
    <lineage>
        <taxon>Eukaryota</taxon>
        <taxon>Fungi</taxon>
        <taxon>Dikarya</taxon>
        <taxon>Ascomycota</taxon>
        <taxon>Pezizomycotina</taxon>
        <taxon>Sordariomycetes</taxon>
        <taxon>Sordariomycetidae</taxon>
        <taxon>Magnaporthales</taxon>
        <taxon>Magnaporthaceae</taxon>
        <taxon>Magnaporthiopsis</taxon>
    </lineage>
</organism>
<proteinExistence type="predicted"/>
<evidence type="ECO:0000313" key="4">
    <source>
        <dbReference type="Proteomes" id="UP000011715"/>
    </source>
</evidence>
<dbReference type="VEuPathDB" id="FungiDB:MAPG_11304"/>
<reference evidence="3" key="4">
    <citation type="journal article" date="2015" name="G3 (Bethesda)">
        <title>Genome sequences of three phytopathogenic species of the Magnaporthaceae family of fungi.</title>
        <authorList>
            <person name="Okagaki L.H."/>
            <person name="Nunes C.C."/>
            <person name="Sailsbery J."/>
            <person name="Clay B."/>
            <person name="Brown D."/>
            <person name="John T."/>
            <person name="Oh Y."/>
            <person name="Young N."/>
            <person name="Fitzgerald M."/>
            <person name="Haas B.J."/>
            <person name="Zeng Q."/>
            <person name="Young S."/>
            <person name="Adiconis X."/>
            <person name="Fan L."/>
            <person name="Levin J.Z."/>
            <person name="Mitchell T.K."/>
            <person name="Okubara P.A."/>
            <person name="Farman M.L."/>
            <person name="Kohn L.M."/>
            <person name="Birren B."/>
            <person name="Ma L.-J."/>
            <person name="Dean R.A."/>
        </authorList>
    </citation>
    <scope>NUCLEOTIDE SEQUENCE</scope>
    <source>
        <strain evidence="3">ATCC 64411 / 73-15</strain>
    </source>
</reference>
<accession>A0A0C4EEX2</accession>
<dbReference type="EnsemblFungi" id="MAPG_11304T0">
    <property type="protein sequence ID" value="MAPG_11304T0"/>
    <property type="gene ID" value="MAPG_11304"/>
</dbReference>
<protein>
    <submittedName>
        <fullName evidence="2 3">Uncharacterized protein</fullName>
    </submittedName>
</protein>
<dbReference type="AlphaFoldDB" id="A0A0C4EEX2"/>
<name>A0A0C4EEX2_MAGP6</name>
<evidence type="ECO:0000313" key="2">
    <source>
        <dbReference type="EMBL" id="KLU92358.1"/>
    </source>
</evidence>
<feature type="region of interest" description="Disordered" evidence="1">
    <location>
        <begin position="1"/>
        <end position="38"/>
    </location>
</feature>
<evidence type="ECO:0000313" key="3">
    <source>
        <dbReference type="EnsemblFungi" id="MAPG_11304T0"/>
    </source>
</evidence>
<reference evidence="2" key="2">
    <citation type="submission" date="2010-05" db="EMBL/GenBank/DDBJ databases">
        <title>The Genome Sequence of Magnaporthe poae strain ATCC 64411.</title>
        <authorList>
            <consortium name="The Broad Institute Genome Sequencing Platform"/>
            <consortium name="Broad Institute Genome Sequencing Center for Infectious Disease"/>
            <person name="Ma L.-J."/>
            <person name="Dead R."/>
            <person name="Young S."/>
            <person name="Zeng Q."/>
            <person name="Koehrsen M."/>
            <person name="Alvarado L."/>
            <person name="Berlin A."/>
            <person name="Chapman S.B."/>
            <person name="Chen Z."/>
            <person name="Freedman E."/>
            <person name="Gellesch M."/>
            <person name="Goldberg J."/>
            <person name="Griggs A."/>
            <person name="Gujja S."/>
            <person name="Heilman E.R."/>
            <person name="Heiman D."/>
            <person name="Hepburn T."/>
            <person name="Howarth C."/>
            <person name="Jen D."/>
            <person name="Larson L."/>
            <person name="Mehta T."/>
            <person name="Neiman D."/>
            <person name="Pearson M."/>
            <person name="Roberts A."/>
            <person name="Saif S."/>
            <person name="Shea T."/>
            <person name="Shenoy N."/>
            <person name="Sisk P."/>
            <person name="Stolte C."/>
            <person name="Sykes S."/>
            <person name="Walk T."/>
            <person name="White J."/>
            <person name="Yandava C."/>
            <person name="Haas B."/>
            <person name="Nusbaum C."/>
            <person name="Birren B."/>
        </authorList>
    </citation>
    <scope>NUCLEOTIDE SEQUENCE</scope>
    <source>
        <strain evidence="2">ATCC 64411</strain>
    </source>
</reference>
<evidence type="ECO:0000256" key="1">
    <source>
        <dbReference type="SAM" id="MobiDB-lite"/>
    </source>
</evidence>
<reference evidence="3" key="5">
    <citation type="submission" date="2015-06" db="UniProtKB">
        <authorList>
            <consortium name="EnsemblFungi"/>
        </authorList>
    </citation>
    <scope>IDENTIFICATION</scope>
    <source>
        <strain evidence="3">ATCC 64411</strain>
    </source>
</reference>
<dbReference type="EMBL" id="GL876980">
    <property type="protein sequence ID" value="KLU92358.1"/>
    <property type="molecule type" value="Genomic_DNA"/>
</dbReference>
<dbReference type="EMBL" id="ADBL01002784">
    <property type="status" value="NOT_ANNOTATED_CDS"/>
    <property type="molecule type" value="Genomic_DNA"/>
</dbReference>
<sequence>MEQRGAALRLPPTGTEQQPPPPAGPIKTTAPSSPTINGESTLRPLLRLEGVSEHWAPQSSAFRDAGSTKASFLQKRRMMVELGQEPAQVFHDPSRFCPNLLQLLADFSAVDCGGGPFVALSRKNNLEQGQGSLEESTTT</sequence>
<keyword evidence="4" id="KW-1185">Reference proteome</keyword>
<gene>
    <name evidence="2" type="ORF">MAPG_11304</name>
</gene>